<dbReference type="InterPro" id="IPR012677">
    <property type="entry name" value="Nucleotide-bd_a/b_plait_sf"/>
</dbReference>
<dbReference type="PANTHER" id="PTHR23147">
    <property type="entry name" value="SERINE/ARGININE RICH SPLICING FACTOR"/>
    <property type="match status" value="1"/>
</dbReference>
<reference evidence="4" key="2">
    <citation type="journal article" date="2023" name="Proc. Natl. Acad. Sci. U.S.A.">
        <title>A global phylogenomic analysis of the shiitake genus Lentinula.</title>
        <authorList>
            <person name="Sierra-Patev S."/>
            <person name="Min B."/>
            <person name="Naranjo-Ortiz M."/>
            <person name="Looney B."/>
            <person name="Konkel Z."/>
            <person name="Slot J.C."/>
            <person name="Sakamoto Y."/>
            <person name="Steenwyk J.L."/>
            <person name="Rokas A."/>
            <person name="Carro J."/>
            <person name="Camarero S."/>
            <person name="Ferreira P."/>
            <person name="Molpeceres G."/>
            <person name="Ruiz-Duenas F.J."/>
            <person name="Serrano A."/>
            <person name="Henrissat B."/>
            <person name="Drula E."/>
            <person name="Hughes K.W."/>
            <person name="Mata J.L."/>
            <person name="Ishikawa N.K."/>
            <person name="Vargas-Isla R."/>
            <person name="Ushijima S."/>
            <person name="Smith C.A."/>
            <person name="Donoghue J."/>
            <person name="Ahrendt S."/>
            <person name="Andreopoulos W."/>
            <person name="He G."/>
            <person name="LaButti K."/>
            <person name="Lipzen A."/>
            <person name="Ng V."/>
            <person name="Riley R."/>
            <person name="Sandor L."/>
            <person name="Barry K."/>
            <person name="Martinez A.T."/>
            <person name="Xiao Y."/>
            <person name="Gibbons J.G."/>
            <person name="Terashima K."/>
            <person name="Grigoriev I.V."/>
            <person name="Hibbett D."/>
        </authorList>
    </citation>
    <scope>NUCLEOTIDE SEQUENCE</scope>
    <source>
        <strain evidence="4">ET3784</strain>
    </source>
</reference>
<keyword evidence="5" id="KW-1185">Reference proteome</keyword>
<dbReference type="InterPro" id="IPR035979">
    <property type="entry name" value="RBD_domain_sf"/>
</dbReference>
<accession>A0AA38MZD5</accession>
<feature type="compositionally biased region" description="Basic residues" evidence="2">
    <location>
        <begin position="106"/>
        <end position="116"/>
    </location>
</feature>
<organism evidence="4 5">
    <name type="scientific">Lentinula guzmanii</name>
    <dbReference type="NCBI Taxonomy" id="2804957"/>
    <lineage>
        <taxon>Eukaryota</taxon>
        <taxon>Fungi</taxon>
        <taxon>Dikarya</taxon>
        <taxon>Basidiomycota</taxon>
        <taxon>Agaricomycotina</taxon>
        <taxon>Agaricomycetes</taxon>
        <taxon>Agaricomycetidae</taxon>
        <taxon>Agaricales</taxon>
        <taxon>Marasmiineae</taxon>
        <taxon>Omphalotaceae</taxon>
        <taxon>Lentinula</taxon>
    </lineage>
</organism>
<name>A0AA38MZD5_9AGAR</name>
<dbReference type="GO" id="GO:0003723">
    <property type="term" value="F:RNA binding"/>
    <property type="evidence" value="ECO:0007669"/>
    <property type="project" value="UniProtKB-UniRule"/>
</dbReference>
<evidence type="ECO:0000256" key="2">
    <source>
        <dbReference type="SAM" id="MobiDB-lite"/>
    </source>
</evidence>
<dbReference type="SUPFAM" id="SSF54928">
    <property type="entry name" value="RNA-binding domain, RBD"/>
    <property type="match status" value="1"/>
</dbReference>
<sequence>MRILFVSGFSSNTRARELAYEFERFGPLVRCDVPAPRNSHSRAVPYAFVEFRDGRDAENAYHDMHGRNFDGHRLSIQWARKPPSAGWRVADGSAPPPRSDRDSRARSRSPRRRSPERRRDRDAEPRDRRRNSSRGRDRDEARTPPPPPYATPMAAGDDHESDRRDTKEYKDSKDGEGDHRGSIRDRRGGSRDRRDRRDRDDDDREARFRREDAGPTLED</sequence>
<proteinExistence type="predicted"/>
<dbReference type="Pfam" id="PF00076">
    <property type="entry name" value="RRM_1"/>
    <property type="match status" value="1"/>
</dbReference>
<feature type="compositionally biased region" description="Basic and acidic residues" evidence="2">
    <location>
        <begin position="117"/>
        <end position="127"/>
    </location>
</feature>
<dbReference type="EMBL" id="JANVFO010000037">
    <property type="protein sequence ID" value="KAJ3729094.1"/>
    <property type="molecule type" value="Genomic_DNA"/>
</dbReference>
<dbReference type="InterPro" id="IPR000504">
    <property type="entry name" value="RRM_dom"/>
</dbReference>
<dbReference type="SMART" id="SM00360">
    <property type="entry name" value="RRM"/>
    <property type="match status" value="1"/>
</dbReference>
<feature type="domain" description="RRM" evidence="3">
    <location>
        <begin position="2"/>
        <end position="81"/>
    </location>
</feature>
<protein>
    <recommendedName>
        <fullName evidence="3">RRM domain-containing protein</fullName>
    </recommendedName>
</protein>
<evidence type="ECO:0000256" key="1">
    <source>
        <dbReference type="PROSITE-ProRule" id="PRU00176"/>
    </source>
</evidence>
<reference evidence="4" key="1">
    <citation type="submission" date="2022-08" db="EMBL/GenBank/DDBJ databases">
        <authorList>
            <consortium name="DOE Joint Genome Institute"/>
            <person name="Min B."/>
            <person name="Sierra-Patev S."/>
            <person name="Naranjo-Ortiz M."/>
            <person name="Looney B."/>
            <person name="Konkel Z."/>
            <person name="Slot J.C."/>
            <person name="Sakamoto Y."/>
            <person name="Steenwyk J.L."/>
            <person name="Rokas A."/>
            <person name="Carro J."/>
            <person name="Camarero S."/>
            <person name="Ferreira P."/>
            <person name="Molpeceres G."/>
            <person name="Ruiz-duenas F.J."/>
            <person name="Serrano A."/>
            <person name="Henrissat B."/>
            <person name="Drula E."/>
            <person name="Hughes K.W."/>
            <person name="Mata J.L."/>
            <person name="Ishikawa N.K."/>
            <person name="Vargas-Isla R."/>
            <person name="Ushijima S."/>
            <person name="Smith C.A."/>
            <person name="Ahrendt S."/>
            <person name="Andreopoulos W."/>
            <person name="He G."/>
            <person name="LaButti K."/>
            <person name="Lipzen A."/>
            <person name="Ng V."/>
            <person name="Riley R."/>
            <person name="Sandor L."/>
            <person name="Barry K."/>
            <person name="Martinez A.T."/>
            <person name="Xiao Y."/>
            <person name="Gibbons J.G."/>
            <person name="Terashima K."/>
            <person name="Hibbett D.S."/>
            <person name="Grigoriev I.V."/>
        </authorList>
    </citation>
    <scope>NUCLEOTIDE SEQUENCE</scope>
    <source>
        <strain evidence="4">ET3784</strain>
    </source>
</reference>
<keyword evidence="1" id="KW-0694">RNA-binding</keyword>
<dbReference type="Gene3D" id="3.30.70.330">
    <property type="match status" value="1"/>
</dbReference>
<dbReference type="AlphaFoldDB" id="A0AA38MZD5"/>
<evidence type="ECO:0000313" key="5">
    <source>
        <dbReference type="Proteomes" id="UP001176059"/>
    </source>
</evidence>
<evidence type="ECO:0000259" key="3">
    <source>
        <dbReference type="PROSITE" id="PS50102"/>
    </source>
</evidence>
<dbReference type="InterPro" id="IPR050907">
    <property type="entry name" value="SRSF"/>
</dbReference>
<evidence type="ECO:0000313" key="4">
    <source>
        <dbReference type="EMBL" id="KAJ3729094.1"/>
    </source>
</evidence>
<dbReference type="Proteomes" id="UP001176059">
    <property type="component" value="Unassembled WGS sequence"/>
</dbReference>
<feature type="compositionally biased region" description="Basic and acidic residues" evidence="2">
    <location>
        <begin position="156"/>
        <end position="213"/>
    </location>
</feature>
<feature type="region of interest" description="Disordered" evidence="2">
    <location>
        <begin position="83"/>
        <end position="219"/>
    </location>
</feature>
<gene>
    <name evidence="4" type="ORF">DFJ43DRAFT_1083446</name>
</gene>
<comment type="caution">
    <text evidence="4">The sequence shown here is derived from an EMBL/GenBank/DDBJ whole genome shotgun (WGS) entry which is preliminary data.</text>
</comment>
<dbReference type="PROSITE" id="PS50102">
    <property type="entry name" value="RRM"/>
    <property type="match status" value="1"/>
</dbReference>